<dbReference type="STRING" id="93759.A0A1R3KEP5"/>
<evidence type="ECO:0000259" key="12">
    <source>
        <dbReference type="PROSITE" id="PS51873"/>
    </source>
</evidence>
<keyword evidence="7" id="KW-0479">Metal-binding</keyword>
<evidence type="ECO:0000256" key="8">
    <source>
        <dbReference type="ARBA" id="ARBA00022737"/>
    </source>
</evidence>
<comment type="caution">
    <text evidence="13">The sequence shown here is derived from an EMBL/GenBank/DDBJ whole genome shotgun (WGS) entry which is preliminary data.</text>
</comment>
<feature type="domain" description="RING-type" evidence="12">
    <location>
        <begin position="1"/>
        <end position="166"/>
    </location>
</feature>
<comment type="cofactor">
    <cofactor evidence="2">
        <name>Zn(2+)</name>
        <dbReference type="ChEBI" id="CHEBI:29105"/>
    </cofactor>
</comment>
<dbReference type="PANTHER" id="PTHR11685">
    <property type="entry name" value="RBR FAMILY RING FINGER AND IBR DOMAIN-CONTAINING"/>
    <property type="match status" value="1"/>
</dbReference>
<keyword evidence="6" id="KW-0808">Transferase</keyword>
<evidence type="ECO:0000256" key="11">
    <source>
        <dbReference type="ARBA" id="ARBA00022833"/>
    </source>
</evidence>
<evidence type="ECO:0000256" key="4">
    <source>
        <dbReference type="ARBA" id="ARBA00005884"/>
    </source>
</evidence>
<keyword evidence="10" id="KW-0833">Ubl conjugation pathway</keyword>
<comment type="catalytic activity">
    <reaction evidence="1">
        <text>[E2 ubiquitin-conjugating enzyme]-S-ubiquitinyl-L-cysteine + [acceptor protein]-L-lysine = [E2 ubiquitin-conjugating enzyme]-L-cysteine + [acceptor protein]-N(6)-ubiquitinyl-L-lysine.</text>
        <dbReference type="EC" id="2.3.2.31"/>
    </reaction>
</comment>
<comment type="pathway">
    <text evidence="3">Protein modification; protein ubiquitination.</text>
</comment>
<keyword evidence="8" id="KW-0677">Repeat</keyword>
<keyword evidence="14" id="KW-1185">Reference proteome</keyword>
<keyword evidence="11" id="KW-0862">Zinc</keyword>
<name>A0A1R3KEP5_9ROSI</name>
<sequence>MIRCPEPSCRAALSQDMFVKIANEEQREKFSNFLVKSFVESKKTLKWCPANGCEYAIEIDIIGANSYDVSCLCSHNFCWNCVEEAHRPMGCDIIAKWNEKIADPETRTMLRIMSCSKPCPNCNRPIEKNTGCMHMTCRPPCNYEFCWICLQKWSGHQNYFNCNRYSEVSVSRERSKESSKKYFHCCDRWEAHGLSRQKAVKNLEKLKSEEIMKLCYNQQLIPSEVDFVGEAWRQIIECRQILKWTYAYRYFLSEKERGKVELFEFLQGEAESGLERLHSCTERGVGELLIGDGPSLELFDEFRKKLIGLTGVTRNYFENLVKALQNGLSDVESKPASVSVPRMKFEPKKARKRF</sequence>
<evidence type="ECO:0000256" key="6">
    <source>
        <dbReference type="ARBA" id="ARBA00022679"/>
    </source>
</evidence>
<reference evidence="14" key="1">
    <citation type="submission" date="2013-09" db="EMBL/GenBank/DDBJ databases">
        <title>Corchorus olitorius genome sequencing.</title>
        <authorList>
            <person name="Alam M."/>
            <person name="Haque M.S."/>
            <person name="Islam M.S."/>
            <person name="Emdad E.M."/>
            <person name="Islam M.M."/>
            <person name="Ahmed B."/>
            <person name="Halim A."/>
            <person name="Hossen Q.M.M."/>
            <person name="Hossain M.Z."/>
            <person name="Ahmed R."/>
            <person name="Khan M.M."/>
            <person name="Islam R."/>
            <person name="Rashid M.M."/>
            <person name="Khan S.A."/>
            <person name="Rahman M.S."/>
            <person name="Alam M."/>
            <person name="Yahiya A.S."/>
            <person name="Khan M.S."/>
            <person name="Azam M.S."/>
            <person name="Haque T."/>
            <person name="Lashkar M.Z.H."/>
            <person name="Akhand A.I."/>
            <person name="Morshed G."/>
            <person name="Roy S."/>
            <person name="Uddin K.S."/>
            <person name="Rabeya T."/>
            <person name="Hossain A.S."/>
            <person name="Chowdhury A."/>
            <person name="Snigdha A.R."/>
            <person name="Mortoza M.S."/>
            <person name="Matin S.A."/>
            <person name="Hoque S.M.E."/>
            <person name="Islam M.K."/>
            <person name="Roy D.K."/>
            <person name="Haider R."/>
            <person name="Moosa M.M."/>
            <person name="Elias S.M."/>
            <person name="Hasan A.M."/>
            <person name="Jahan S."/>
            <person name="Shafiuddin M."/>
            <person name="Mahmood N."/>
            <person name="Shommy N.S."/>
        </authorList>
    </citation>
    <scope>NUCLEOTIDE SEQUENCE [LARGE SCALE GENOMIC DNA]</scope>
    <source>
        <strain evidence="14">cv. O-4</strain>
    </source>
</reference>
<gene>
    <name evidence="13" type="ORF">COLO4_08795</name>
</gene>
<dbReference type="InterPro" id="IPR054694">
    <property type="entry name" value="Parkin-like_IBR"/>
</dbReference>
<protein>
    <recommendedName>
        <fullName evidence="5">RBR-type E3 ubiquitin transferase</fullName>
        <ecNumber evidence="5">2.3.2.31</ecNumber>
    </recommendedName>
</protein>
<evidence type="ECO:0000313" key="14">
    <source>
        <dbReference type="Proteomes" id="UP000187203"/>
    </source>
</evidence>
<dbReference type="GO" id="GO:0061630">
    <property type="term" value="F:ubiquitin protein ligase activity"/>
    <property type="evidence" value="ECO:0007669"/>
    <property type="project" value="UniProtKB-EC"/>
</dbReference>
<dbReference type="EC" id="2.3.2.31" evidence="5"/>
<dbReference type="EMBL" id="AWUE01013951">
    <property type="protein sequence ID" value="OMP05514.1"/>
    <property type="molecule type" value="Genomic_DNA"/>
</dbReference>
<evidence type="ECO:0000256" key="1">
    <source>
        <dbReference type="ARBA" id="ARBA00001798"/>
    </source>
</evidence>
<evidence type="ECO:0000256" key="10">
    <source>
        <dbReference type="ARBA" id="ARBA00022786"/>
    </source>
</evidence>
<dbReference type="InterPro" id="IPR044066">
    <property type="entry name" value="TRIAD_supradom"/>
</dbReference>
<evidence type="ECO:0000256" key="7">
    <source>
        <dbReference type="ARBA" id="ARBA00022723"/>
    </source>
</evidence>
<dbReference type="PROSITE" id="PS51873">
    <property type="entry name" value="TRIAD"/>
    <property type="match status" value="1"/>
</dbReference>
<proteinExistence type="inferred from homology"/>
<dbReference type="InterPro" id="IPR031127">
    <property type="entry name" value="E3_UB_ligase_RBR"/>
</dbReference>
<evidence type="ECO:0000313" key="13">
    <source>
        <dbReference type="EMBL" id="OMP05514.1"/>
    </source>
</evidence>
<dbReference type="InterPro" id="IPR002867">
    <property type="entry name" value="IBR_dom"/>
</dbReference>
<dbReference type="GO" id="GO:0016567">
    <property type="term" value="P:protein ubiquitination"/>
    <property type="evidence" value="ECO:0007669"/>
    <property type="project" value="UniProtKB-UniPathway"/>
</dbReference>
<evidence type="ECO:0000256" key="2">
    <source>
        <dbReference type="ARBA" id="ARBA00001947"/>
    </source>
</evidence>
<comment type="similarity">
    <text evidence="4">Belongs to the RBR family. Ariadne subfamily.</text>
</comment>
<dbReference type="UniPathway" id="UPA00143"/>
<accession>A0A1R3KEP5</accession>
<evidence type="ECO:0000256" key="9">
    <source>
        <dbReference type="ARBA" id="ARBA00022771"/>
    </source>
</evidence>
<dbReference type="CDD" id="cd20346">
    <property type="entry name" value="BRcat_RBR_ANKIB1"/>
    <property type="match status" value="1"/>
</dbReference>
<dbReference type="FunFam" id="1.20.120.1750:FF:000027">
    <property type="entry name" value="RBR-type E3 ubiquitin transferase"/>
    <property type="match status" value="1"/>
</dbReference>
<evidence type="ECO:0000256" key="5">
    <source>
        <dbReference type="ARBA" id="ARBA00012251"/>
    </source>
</evidence>
<dbReference type="Gene3D" id="1.20.120.1750">
    <property type="match status" value="1"/>
</dbReference>
<organism evidence="13 14">
    <name type="scientific">Corchorus olitorius</name>
    <dbReference type="NCBI Taxonomy" id="93759"/>
    <lineage>
        <taxon>Eukaryota</taxon>
        <taxon>Viridiplantae</taxon>
        <taxon>Streptophyta</taxon>
        <taxon>Embryophyta</taxon>
        <taxon>Tracheophyta</taxon>
        <taxon>Spermatophyta</taxon>
        <taxon>Magnoliopsida</taxon>
        <taxon>eudicotyledons</taxon>
        <taxon>Gunneridae</taxon>
        <taxon>Pentapetalae</taxon>
        <taxon>rosids</taxon>
        <taxon>malvids</taxon>
        <taxon>Malvales</taxon>
        <taxon>Malvaceae</taxon>
        <taxon>Grewioideae</taxon>
        <taxon>Apeibeae</taxon>
        <taxon>Corchorus</taxon>
    </lineage>
</organism>
<dbReference type="Pfam" id="PF01485">
    <property type="entry name" value="IBR"/>
    <property type="match status" value="1"/>
</dbReference>
<dbReference type="AlphaFoldDB" id="A0A1R3KEP5"/>
<dbReference type="Pfam" id="PF22605">
    <property type="entry name" value="IBR_2"/>
    <property type="match status" value="1"/>
</dbReference>
<keyword evidence="9" id="KW-0863">Zinc-finger</keyword>
<dbReference type="Proteomes" id="UP000187203">
    <property type="component" value="Unassembled WGS sequence"/>
</dbReference>
<evidence type="ECO:0000256" key="3">
    <source>
        <dbReference type="ARBA" id="ARBA00004906"/>
    </source>
</evidence>
<dbReference type="GO" id="GO:0008270">
    <property type="term" value="F:zinc ion binding"/>
    <property type="evidence" value="ECO:0007669"/>
    <property type="project" value="UniProtKB-KW"/>
</dbReference>
<dbReference type="SUPFAM" id="SSF57850">
    <property type="entry name" value="RING/U-box"/>
    <property type="match status" value="2"/>
</dbReference>
<dbReference type="SMART" id="SM00647">
    <property type="entry name" value="IBR"/>
    <property type="match status" value="2"/>
</dbReference>
<dbReference type="OrthoDB" id="10009520at2759"/>